<keyword evidence="1" id="KW-0812">Transmembrane</keyword>
<organism evidence="2 3">
    <name type="scientific">Caenorhabditis bovis</name>
    <dbReference type="NCBI Taxonomy" id="2654633"/>
    <lineage>
        <taxon>Eukaryota</taxon>
        <taxon>Metazoa</taxon>
        <taxon>Ecdysozoa</taxon>
        <taxon>Nematoda</taxon>
        <taxon>Chromadorea</taxon>
        <taxon>Rhabditida</taxon>
        <taxon>Rhabditina</taxon>
        <taxon>Rhabditomorpha</taxon>
        <taxon>Rhabditoidea</taxon>
        <taxon>Rhabditidae</taxon>
        <taxon>Peloderinae</taxon>
        <taxon>Caenorhabditis</taxon>
    </lineage>
</organism>
<dbReference type="EMBL" id="CADEPM010000001">
    <property type="protein sequence ID" value="CAB3398560.1"/>
    <property type="molecule type" value="Genomic_DNA"/>
</dbReference>
<comment type="caution">
    <text evidence="2">The sequence shown here is derived from an EMBL/GenBank/DDBJ whole genome shotgun (WGS) entry which is preliminary data.</text>
</comment>
<accession>A0A8S1E9S8</accession>
<keyword evidence="1" id="KW-0472">Membrane</keyword>
<gene>
    <name evidence="2" type="ORF">CBOVIS_LOCUS1820</name>
</gene>
<evidence type="ECO:0000256" key="1">
    <source>
        <dbReference type="SAM" id="Phobius"/>
    </source>
</evidence>
<feature type="transmembrane region" description="Helical" evidence="1">
    <location>
        <begin position="20"/>
        <end position="42"/>
    </location>
</feature>
<proteinExistence type="predicted"/>
<name>A0A8S1E9S8_9PELO</name>
<dbReference type="AlphaFoldDB" id="A0A8S1E9S8"/>
<dbReference type="Proteomes" id="UP000494206">
    <property type="component" value="Unassembled WGS sequence"/>
</dbReference>
<evidence type="ECO:0000313" key="3">
    <source>
        <dbReference type="Proteomes" id="UP000494206"/>
    </source>
</evidence>
<sequence>MEKLTKIPINSTPSTDSIDWLLAGLVCALCLIFLLIAIKICYNYSTKFPTIKRSHNEMFEDLNRRGISMKGTRGTARYSVA</sequence>
<evidence type="ECO:0000313" key="2">
    <source>
        <dbReference type="EMBL" id="CAB3398560.1"/>
    </source>
</evidence>
<keyword evidence="1" id="KW-1133">Transmembrane helix</keyword>
<reference evidence="2 3" key="1">
    <citation type="submission" date="2020-04" db="EMBL/GenBank/DDBJ databases">
        <authorList>
            <person name="Laetsch R D."/>
            <person name="Stevens L."/>
            <person name="Kumar S."/>
            <person name="Blaxter L. M."/>
        </authorList>
    </citation>
    <scope>NUCLEOTIDE SEQUENCE [LARGE SCALE GENOMIC DNA]</scope>
</reference>
<keyword evidence="3" id="KW-1185">Reference proteome</keyword>
<protein>
    <submittedName>
        <fullName evidence="2">Uncharacterized protein</fullName>
    </submittedName>
</protein>